<accession>A0A0J8BAV3</accession>
<dbReference type="AlphaFoldDB" id="A0A0J8BAV3"/>
<organism evidence="1 2">
    <name type="scientific">Beta vulgaris subsp. vulgaris</name>
    <name type="common">Beet</name>
    <dbReference type="NCBI Taxonomy" id="3555"/>
    <lineage>
        <taxon>Eukaryota</taxon>
        <taxon>Viridiplantae</taxon>
        <taxon>Streptophyta</taxon>
        <taxon>Embryophyta</taxon>
        <taxon>Tracheophyta</taxon>
        <taxon>Spermatophyta</taxon>
        <taxon>Magnoliopsida</taxon>
        <taxon>eudicotyledons</taxon>
        <taxon>Gunneridae</taxon>
        <taxon>Pentapetalae</taxon>
        <taxon>Caryophyllales</taxon>
        <taxon>Chenopodiaceae</taxon>
        <taxon>Betoideae</taxon>
        <taxon>Beta</taxon>
    </lineage>
</organism>
<proteinExistence type="predicted"/>
<evidence type="ECO:0000313" key="2">
    <source>
        <dbReference type="Proteomes" id="UP000035740"/>
    </source>
</evidence>
<evidence type="ECO:0000313" key="1">
    <source>
        <dbReference type="EMBL" id="KMS97082.1"/>
    </source>
</evidence>
<reference evidence="1 2" key="1">
    <citation type="journal article" date="2014" name="Nature">
        <title>The genome of the recently domesticated crop plant sugar beet (Beta vulgaris).</title>
        <authorList>
            <person name="Dohm J.C."/>
            <person name="Minoche A.E."/>
            <person name="Holtgrawe D."/>
            <person name="Capella-Gutierrez S."/>
            <person name="Zakrzewski F."/>
            <person name="Tafer H."/>
            <person name="Rupp O."/>
            <person name="Sorensen T.R."/>
            <person name="Stracke R."/>
            <person name="Reinhardt R."/>
            <person name="Goesmann A."/>
            <person name="Kraft T."/>
            <person name="Schulz B."/>
            <person name="Stadler P.F."/>
            <person name="Schmidt T."/>
            <person name="Gabaldon T."/>
            <person name="Lehrach H."/>
            <person name="Weisshaar B."/>
            <person name="Himmelbauer H."/>
        </authorList>
    </citation>
    <scope>NUCLEOTIDE SEQUENCE [LARGE SCALE GENOMIC DNA]</scope>
    <source>
        <tissue evidence="1">Taproot</tissue>
    </source>
</reference>
<dbReference type="EMBL" id="KQ090341">
    <property type="protein sequence ID" value="KMS97082.1"/>
    <property type="molecule type" value="Genomic_DNA"/>
</dbReference>
<dbReference type="Proteomes" id="UP000035740">
    <property type="component" value="Unassembled WGS sequence"/>
</dbReference>
<keyword evidence="2" id="KW-1185">Reference proteome</keyword>
<name>A0A0J8BAV3_BETVV</name>
<dbReference type="Gramene" id="KMS97082">
    <property type="protein sequence ID" value="KMS97082"/>
    <property type="gene ID" value="BVRB_7g178640"/>
</dbReference>
<protein>
    <submittedName>
        <fullName evidence="1">Uncharacterized protein</fullName>
    </submittedName>
</protein>
<sequence length="35" mass="4293">MVTMFIFPKVLFNPNRYLMKILCMKFEKLGWLNLL</sequence>
<gene>
    <name evidence="1" type="ORF">BVRB_7g178640</name>
</gene>